<name>A0A2H0V1G2_9BACT</name>
<dbReference type="PANTHER" id="PTHR43411:SF1">
    <property type="entry name" value="ADENYLOSUCCINATE LYASE"/>
    <property type="match status" value="1"/>
</dbReference>
<dbReference type="PROSITE" id="PS00163">
    <property type="entry name" value="FUMARATE_LYASES"/>
    <property type="match status" value="1"/>
</dbReference>
<dbReference type="Proteomes" id="UP000228626">
    <property type="component" value="Unassembled WGS sequence"/>
</dbReference>
<dbReference type="InterPro" id="IPR020557">
    <property type="entry name" value="Fumarate_lyase_CS"/>
</dbReference>
<accession>A0A2H0V1G2</accession>
<dbReference type="InterPro" id="IPR047136">
    <property type="entry name" value="PurB_bact"/>
</dbReference>
<comment type="caution">
    <text evidence="2">The sequence shown here is derived from an EMBL/GenBank/DDBJ whole genome shotgun (WGS) entry which is preliminary data.</text>
</comment>
<dbReference type="SUPFAM" id="SSF48557">
    <property type="entry name" value="L-aspartase-like"/>
    <property type="match status" value="1"/>
</dbReference>
<dbReference type="EMBL" id="PFAR01000042">
    <property type="protein sequence ID" value="PIR92933.1"/>
    <property type="molecule type" value="Genomic_DNA"/>
</dbReference>
<dbReference type="InterPro" id="IPR022761">
    <property type="entry name" value="Fumarate_lyase_N"/>
</dbReference>
<proteinExistence type="predicted"/>
<evidence type="ECO:0000259" key="1">
    <source>
        <dbReference type="Pfam" id="PF00206"/>
    </source>
</evidence>
<evidence type="ECO:0000313" key="3">
    <source>
        <dbReference type="Proteomes" id="UP000228626"/>
    </source>
</evidence>
<evidence type="ECO:0000313" key="2">
    <source>
        <dbReference type="EMBL" id="PIR92933.1"/>
    </source>
</evidence>
<dbReference type="Gene3D" id="1.10.40.30">
    <property type="entry name" value="Fumarase/aspartase (C-terminal domain)"/>
    <property type="match status" value="1"/>
</dbReference>
<organism evidence="2 3">
    <name type="scientific">Candidatus Falkowbacteria bacterium CG10_big_fil_rev_8_21_14_0_10_43_10</name>
    <dbReference type="NCBI Taxonomy" id="1974567"/>
    <lineage>
        <taxon>Bacteria</taxon>
        <taxon>Candidatus Falkowiibacteriota</taxon>
    </lineage>
</organism>
<dbReference type="InterPro" id="IPR008948">
    <property type="entry name" value="L-Aspartase-like"/>
</dbReference>
<dbReference type="GO" id="GO:0003824">
    <property type="term" value="F:catalytic activity"/>
    <property type="evidence" value="ECO:0007669"/>
    <property type="project" value="InterPro"/>
</dbReference>
<dbReference type="Pfam" id="PF00206">
    <property type="entry name" value="Lyase_1"/>
    <property type="match status" value="1"/>
</dbReference>
<sequence>MNKNIGQKIVLEMLKGYGEKFSIQFPTLENLFAVQPTPEEVTALEMPIPGLGRYRKNTAFLKNVTSAKATGLARFHIIKEYLFAFSKLMAKYSGPHRKMIPGLSDEDIEFIRNNIGVTVQEVHLVDVMEIFSEHDTAAAGDLMMLEIASLKKHLASYIGAVCFATTSEDIMGNAFGLTANELVFHHFIPKILDFCDFLIDDFVKVHSPQDKILLIPEFTHEQTAEWTTPNQKITVRLNAILDLMADMQYAHVPDGSFHPFAGKFGGPIGDLKCHKAAYPDIDWKKFAREFVEGLGLHYHAFTDQCVPYTTEAQHFRTIINILTQIIKLADDFVKMVRCPAQIFVKVKGEGHKGSSIMPNKSNLWQIEGAIAMLMETCAMLNFLAETLQKYPDAGNMMRSYLFRNIGAYFMPSFIALGRIKREMSQCRPNPVKIQAFFEEYPGMFGSLIQVVLKRGGIAGDAYRLVQKIAFNADSTYANAEQFKTGLEQVMKELRLAEPLCDELRAFFSPSNSRLIELIGDGQDTSLASMSARIQLFRQKAQQIKGLPKFAA</sequence>
<protein>
    <recommendedName>
        <fullName evidence="1">Fumarate lyase N-terminal domain-containing protein</fullName>
    </recommendedName>
</protein>
<dbReference type="PANTHER" id="PTHR43411">
    <property type="entry name" value="ADENYLOSUCCINATE LYASE"/>
    <property type="match status" value="1"/>
</dbReference>
<dbReference type="Gene3D" id="1.20.200.10">
    <property type="entry name" value="Fumarase/aspartase (Central domain)"/>
    <property type="match status" value="1"/>
</dbReference>
<dbReference type="AlphaFoldDB" id="A0A2H0V1G2"/>
<feature type="domain" description="Fumarate lyase N-terminal" evidence="1">
    <location>
        <begin position="153"/>
        <end position="367"/>
    </location>
</feature>
<gene>
    <name evidence="2" type="ORF">COT99_03515</name>
</gene>
<reference evidence="3" key="1">
    <citation type="submission" date="2017-09" db="EMBL/GenBank/DDBJ databases">
        <title>Depth-based differentiation of microbial function through sediment-hosted aquifers and enrichment of novel symbionts in the deep terrestrial subsurface.</title>
        <authorList>
            <person name="Probst A.J."/>
            <person name="Ladd B."/>
            <person name="Jarett J.K."/>
            <person name="Geller-Mcgrath D.E."/>
            <person name="Sieber C.M.K."/>
            <person name="Emerson J.B."/>
            <person name="Anantharaman K."/>
            <person name="Thomas B.C."/>
            <person name="Malmstrom R."/>
            <person name="Stieglmeier M."/>
            <person name="Klingl A."/>
            <person name="Woyke T."/>
            <person name="Ryan C.M."/>
            <person name="Banfield J.F."/>
        </authorList>
    </citation>
    <scope>NUCLEOTIDE SEQUENCE [LARGE SCALE GENOMIC DNA]</scope>
</reference>